<keyword evidence="3" id="KW-1185">Reference proteome</keyword>
<feature type="transmembrane region" description="Helical" evidence="1">
    <location>
        <begin position="237"/>
        <end position="262"/>
    </location>
</feature>
<evidence type="ECO:0008006" key="4">
    <source>
        <dbReference type="Google" id="ProtNLM"/>
    </source>
</evidence>
<accession>A0A8S1R107</accession>
<evidence type="ECO:0000313" key="3">
    <source>
        <dbReference type="Proteomes" id="UP000692954"/>
    </source>
</evidence>
<dbReference type="Proteomes" id="UP000692954">
    <property type="component" value="Unassembled WGS sequence"/>
</dbReference>
<evidence type="ECO:0000256" key="1">
    <source>
        <dbReference type="SAM" id="Phobius"/>
    </source>
</evidence>
<keyword evidence="1" id="KW-0812">Transmembrane</keyword>
<reference evidence="2" key="1">
    <citation type="submission" date="2021-01" db="EMBL/GenBank/DDBJ databases">
        <authorList>
            <consortium name="Genoscope - CEA"/>
            <person name="William W."/>
        </authorList>
    </citation>
    <scope>NUCLEOTIDE SEQUENCE</scope>
</reference>
<gene>
    <name evidence="2" type="ORF">PSON_ATCC_30995.1.T1330048</name>
</gene>
<dbReference type="EMBL" id="CAJJDN010000133">
    <property type="protein sequence ID" value="CAD8121578.1"/>
    <property type="molecule type" value="Genomic_DNA"/>
</dbReference>
<evidence type="ECO:0000313" key="2">
    <source>
        <dbReference type="EMBL" id="CAD8121578.1"/>
    </source>
</evidence>
<proteinExistence type="predicted"/>
<sequence length="263" mass="30667">MNSVDDLTCKLDSVGSFQQTNDTLSPIQLRTSDILCDLKKSIDKYNKPLFTLKDQVYYLYQIMRNLTIKENYSYQIASIIFLSEYQDNSSQKVENVKQILQQCTNLNLKTYFVILNNNNRKPINKELRQLVDQFPCSLSIVDTNLHDLDSELEKINKELRIGSFDTRLFLHISTNKSMKIFLESLVTSLYKFEKGLTQNDKIYWSSCKTNQLFTAVEIQADQEEEKKVGKKNKRKNVIYGFAIIVVLTIVCYLLYVIVITFIQ</sequence>
<keyword evidence="1" id="KW-0472">Membrane</keyword>
<name>A0A8S1R107_9CILI</name>
<comment type="caution">
    <text evidence="2">The sequence shown here is derived from an EMBL/GenBank/DDBJ whole genome shotgun (WGS) entry which is preliminary data.</text>
</comment>
<protein>
    <recommendedName>
        <fullName evidence="4">Transmembrane protein</fullName>
    </recommendedName>
</protein>
<organism evidence="2 3">
    <name type="scientific">Paramecium sonneborni</name>
    <dbReference type="NCBI Taxonomy" id="65129"/>
    <lineage>
        <taxon>Eukaryota</taxon>
        <taxon>Sar</taxon>
        <taxon>Alveolata</taxon>
        <taxon>Ciliophora</taxon>
        <taxon>Intramacronucleata</taxon>
        <taxon>Oligohymenophorea</taxon>
        <taxon>Peniculida</taxon>
        <taxon>Parameciidae</taxon>
        <taxon>Paramecium</taxon>
    </lineage>
</organism>
<keyword evidence="1" id="KW-1133">Transmembrane helix</keyword>
<dbReference type="OrthoDB" id="298887at2759"/>
<dbReference type="AlphaFoldDB" id="A0A8S1R107"/>